<comment type="similarity">
    <text evidence="1">Belongs to the glycosyl hydrolase 25 family.</text>
</comment>
<protein>
    <recommendedName>
        <fullName evidence="5">Muramidase</fullName>
    </recommendedName>
</protein>
<dbReference type="PROSITE" id="PS51904">
    <property type="entry name" value="GLYCOSYL_HYDROL_F25_2"/>
    <property type="match status" value="1"/>
</dbReference>
<organism evidence="3 4">
    <name type="scientific">Notoacmeibacter ruber</name>
    <dbReference type="NCBI Taxonomy" id="2670375"/>
    <lineage>
        <taxon>Bacteria</taxon>
        <taxon>Pseudomonadati</taxon>
        <taxon>Pseudomonadota</taxon>
        <taxon>Alphaproteobacteria</taxon>
        <taxon>Hyphomicrobiales</taxon>
        <taxon>Notoacmeibacteraceae</taxon>
        <taxon>Notoacmeibacter</taxon>
    </lineage>
</organism>
<dbReference type="EMBL" id="RCWN01000001">
    <property type="protein sequence ID" value="RLQ87434.1"/>
    <property type="molecule type" value="Genomic_DNA"/>
</dbReference>
<proteinExistence type="inferred from homology"/>
<dbReference type="GO" id="GO:0009253">
    <property type="term" value="P:peptidoglycan catabolic process"/>
    <property type="evidence" value="ECO:0007669"/>
    <property type="project" value="InterPro"/>
</dbReference>
<dbReference type="InterPro" id="IPR002053">
    <property type="entry name" value="Glyco_hydro_25"/>
</dbReference>
<dbReference type="Gene3D" id="3.20.20.80">
    <property type="entry name" value="Glycosidases"/>
    <property type="match status" value="1"/>
</dbReference>
<evidence type="ECO:0000256" key="1">
    <source>
        <dbReference type="ARBA" id="ARBA00010646"/>
    </source>
</evidence>
<dbReference type="GO" id="GO:0003796">
    <property type="term" value="F:lysozyme activity"/>
    <property type="evidence" value="ECO:0007669"/>
    <property type="project" value="InterPro"/>
</dbReference>
<evidence type="ECO:0008006" key="5">
    <source>
        <dbReference type="Google" id="ProtNLM"/>
    </source>
</evidence>
<gene>
    <name evidence="3" type="ORF">D8780_03660</name>
</gene>
<dbReference type="GO" id="GO:0016052">
    <property type="term" value="P:carbohydrate catabolic process"/>
    <property type="evidence" value="ECO:0007669"/>
    <property type="project" value="TreeGrafter"/>
</dbReference>
<dbReference type="SUPFAM" id="SSF51445">
    <property type="entry name" value="(Trans)glycosidases"/>
    <property type="match status" value="1"/>
</dbReference>
<dbReference type="Pfam" id="PF01183">
    <property type="entry name" value="Glyco_hydro_25"/>
    <property type="match status" value="1"/>
</dbReference>
<dbReference type="CDD" id="cd00599">
    <property type="entry name" value="GH25_muramidase"/>
    <property type="match status" value="1"/>
</dbReference>
<feature type="compositionally biased region" description="Basic and acidic residues" evidence="2">
    <location>
        <begin position="428"/>
        <end position="445"/>
    </location>
</feature>
<dbReference type="PANTHER" id="PTHR34135">
    <property type="entry name" value="LYSOZYME"/>
    <property type="match status" value="1"/>
</dbReference>
<dbReference type="PANTHER" id="PTHR34135:SF2">
    <property type="entry name" value="LYSOZYME"/>
    <property type="match status" value="1"/>
</dbReference>
<evidence type="ECO:0000313" key="4">
    <source>
        <dbReference type="Proteomes" id="UP000281094"/>
    </source>
</evidence>
<evidence type="ECO:0000256" key="2">
    <source>
        <dbReference type="SAM" id="MobiDB-lite"/>
    </source>
</evidence>
<feature type="region of interest" description="Disordered" evidence="2">
    <location>
        <begin position="419"/>
        <end position="445"/>
    </location>
</feature>
<dbReference type="GO" id="GO:0016998">
    <property type="term" value="P:cell wall macromolecule catabolic process"/>
    <property type="evidence" value="ECO:0007669"/>
    <property type="project" value="InterPro"/>
</dbReference>
<name>A0A3L7JAH2_9HYPH</name>
<reference evidence="3 4" key="1">
    <citation type="submission" date="2018-10" db="EMBL/GenBank/DDBJ databases">
        <title>Notoacmeibacter sp. M2BS9Y-3-1, whole genome shotgun sequence.</title>
        <authorList>
            <person name="Tuo L."/>
        </authorList>
    </citation>
    <scope>NUCLEOTIDE SEQUENCE [LARGE SCALE GENOMIC DNA]</scope>
    <source>
        <strain evidence="3 4">M2BS9Y-3-1</strain>
    </source>
</reference>
<dbReference type="AlphaFoldDB" id="A0A3L7JAH2"/>
<keyword evidence="4" id="KW-1185">Reference proteome</keyword>
<dbReference type="InterPro" id="IPR017853">
    <property type="entry name" value="GH"/>
</dbReference>
<accession>A0A3L7JAH2</accession>
<dbReference type="Proteomes" id="UP000281094">
    <property type="component" value="Unassembled WGS sequence"/>
</dbReference>
<sequence length="548" mass="60166">MSEAKQTNKTRGCCVRDGMKTLTLRIGGAILAAMMALPASAETANEPWKRDDRALVIDAYEYNPIDWDALSSDERVGGFINKASDGLPPQYRCKGSGMEYDHCRLAWKRYSVTKELYHTRKTMAKSLGYVWGSYHLGRPGNPEEQADHFLQFADPQDDELIAIDIEDNDPEKFMSLEDAEIFAKRIKARTGRWPVLYTNGSTSEFIAQRADEYPILSRLQIWYARYRTEIEGVFPLGNWENYALWQFASHINCKGKSSCPYRPLGTAEDIDVNVAPMNKAALQKAWPFGELAPQRVPDEILVAENEDTDEGQLAAAGEMVEVATADEGFIAMPTPMRSPRDSGEAVSVAALDEAEADNVLADAAGAVTTSKSAGEMMAFAGRSSSKRTAGQALANFVSGKTIGPVQTKSDLTVSAFTPAKSTNAAEGPSEKKASKATASDKEDRATADEATIALKSIDSGKKTAAVDHSKLVSNKRMTRASLLSAERTQLKKKVTTKVAPKTEKREESEIGFFERIQAIIDNTPERPSLPLLGWNVENDATAKQKRIR</sequence>
<comment type="caution">
    <text evidence="3">The sequence shown here is derived from an EMBL/GenBank/DDBJ whole genome shotgun (WGS) entry which is preliminary data.</text>
</comment>
<evidence type="ECO:0000313" key="3">
    <source>
        <dbReference type="EMBL" id="RLQ87434.1"/>
    </source>
</evidence>